<feature type="region of interest" description="Disordered" evidence="1">
    <location>
        <begin position="84"/>
        <end position="171"/>
    </location>
</feature>
<sequence length="171" mass="19472">MEKSKSKKSFWSFFKRRGKSKKQPDKEDNMEELEVSLQPQQIEKRSSLFETKEETSYESAEDRILSNEISSSLLDSDDRSLCHADLTEMLASSSDEEEDTSSKKQQEQDNVEAGSSSDQEKVEVRSQPEQLSQLIIESSNRGLLDEATRDEEMSDSEDTASLTSEDLDELL</sequence>
<reference evidence="3" key="1">
    <citation type="submission" date="2024-04" db="EMBL/GenBank/DDBJ databases">
        <title>Salinicola lusitanus LLJ914,a marine bacterium isolated from the Okinawa Trough.</title>
        <authorList>
            <person name="Li J."/>
        </authorList>
    </citation>
    <scope>NUCLEOTIDE SEQUENCE [LARGE SCALE GENOMIC DNA]</scope>
</reference>
<keyword evidence="3" id="KW-1185">Reference proteome</keyword>
<proteinExistence type="predicted"/>
<name>A0AAW0PTL3_9GOBI</name>
<feature type="compositionally biased region" description="Polar residues" evidence="1">
    <location>
        <begin position="127"/>
        <end position="141"/>
    </location>
</feature>
<evidence type="ECO:0000256" key="1">
    <source>
        <dbReference type="SAM" id="MobiDB-lite"/>
    </source>
</evidence>
<protein>
    <submittedName>
        <fullName evidence="2">Uncharacterized protein</fullName>
    </submittedName>
</protein>
<organism evidence="2 3">
    <name type="scientific">Mugilogobius chulae</name>
    <name type="common">yellowstripe goby</name>
    <dbReference type="NCBI Taxonomy" id="88201"/>
    <lineage>
        <taxon>Eukaryota</taxon>
        <taxon>Metazoa</taxon>
        <taxon>Chordata</taxon>
        <taxon>Craniata</taxon>
        <taxon>Vertebrata</taxon>
        <taxon>Euteleostomi</taxon>
        <taxon>Actinopterygii</taxon>
        <taxon>Neopterygii</taxon>
        <taxon>Teleostei</taxon>
        <taxon>Neoteleostei</taxon>
        <taxon>Acanthomorphata</taxon>
        <taxon>Gobiaria</taxon>
        <taxon>Gobiiformes</taxon>
        <taxon>Gobioidei</taxon>
        <taxon>Gobiidae</taxon>
        <taxon>Gobionellinae</taxon>
        <taxon>Mugilogobius</taxon>
    </lineage>
</organism>
<dbReference type="Proteomes" id="UP001460270">
    <property type="component" value="Unassembled WGS sequence"/>
</dbReference>
<feature type="region of interest" description="Disordered" evidence="1">
    <location>
        <begin position="15"/>
        <end position="65"/>
    </location>
</feature>
<dbReference type="EMBL" id="JBBPFD010000002">
    <property type="protein sequence ID" value="KAK7939023.1"/>
    <property type="molecule type" value="Genomic_DNA"/>
</dbReference>
<dbReference type="AlphaFoldDB" id="A0AAW0PTL3"/>
<gene>
    <name evidence="2" type="ORF">WMY93_002349</name>
</gene>
<comment type="caution">
    <text evidence="2">The sequence shown here is derived from an EMBL/GenBank/DDBJ whole genome shotgun (WGS) entry which is preliminary data.</text>
</comment>
<evidence type="ECO:0000313" key="2">
    <source>
        <dbReference type="EMBL" id="KAK7939023.1"/>
    </source>
</evidence>
<accession>A0AAW0PTL3</accession>
<evidence type="ECO:0000313" key="3">
    <source>
        <dbReference type="Proteomes" id="UP001460270"/>
    </source>
</evidence>
<feature type="compositionally biased region" description="Basic and acidic residues" evidence="1">
    <location>
        <begin position="42"/>
        <end position="65"/>
    </location>
</feature>